<dbReference type="EMBL" id="MJEA01000005">
    <property type="protein sequence ID" value="OQO70373.1"/>
    <property type="molecule type" value="Genomic_DNA"/>
</dbReference>
<name>A0A1V8YX03_9ENTE</name>
<organism evidence="2 3">
    <name type="scientific">Enterococcus villorum</name>
    <dbReference type="NCBI Taxonomy" id="112904"/>
    <lineage>
        <taxon>Bacteria</taxon>
        <taxon>Bacillati</taxon>
        <taxon>Bacillota</taxon>
        <taxon>Bacilli</taxon>
        <taxon>Lactobacillales</taxon>
        <taxon>Enterococcaceae</taxon>
        <taxon>Enterococcus</taxon>
    </lineage>
</organism>
<accession>A0A1V8YX03</accession>
<feature type="region of interest" description="Disordered" evidence="1">
    <location>
        <begin position="149"/>
        <end position="176"/>
    </location>
</feature>
<comment type="caution">
    <text evidence="2">The sequence shown here is derived from an EMBL/GenBank/DDBJ whole genome shotgun (WGS) entry which is preliminary data.</text>
</comment>
<feature type="compositionally biased region" description="Polar residues" evidence="1">
    <location>
        <begin position="150"/>
        <end position="160"/>
    </location>
</feature>
<dbReference type="RefSeq" id="WP_081183510.1">
    <property type="nucleotide sequence ID" value="NZ_MJEA01000005.1"/>
</dbReference>
<evidence type="ECO:0000313" key="2">
    <source>
        <dbReference type="EMBL" id="OQO70373.1"/>
    </source>
</evidence>
<proteinExistence type="predicted"/>
<dbReference type="AlphaFoldDB" id="A0A1V8YX03"/>
<evidence type="ECO:0000313" key="3">
    <source>
        <dbReference type="Proteomes" id="UP000192477"/>
    </source>
</evidence>
<reference evidence="2 3" key="1">
    <citation type="journal article" date="2017" name="BMC Microbiol.">
        <title>Comparative genomics of Enterococcus spp. isolated from bovine feces.</title>
        <authorList>
            <person name="Beukers A.G."/>
            <person name="Zaheer R."/>
            <person name="Goji N."/>
            <person name="Amoako K.K."/>
            <person name="Chaves A.V."/>
            <person name="Ward M.P."/>
            <person name="McAllister T.A."/>
        </authorList>
    </citation>
    <scope>NUCLEOTIDE SEQUENCE [LARGE SCALE GENOMIC DNA]</scope>
    <source>
        <strain evidence="2 3">F1129D 143</strain>
    </source>
</reference>
<sequence>MSTNKNNSILNTKNESIKIPSYLKKEYDSVNKILNSIDIEVDKIGQNVKNWDINRKQCIKGNAGKKQLTILQKQGQDVYSQLQEKSHITKKLANEMSDQLWKIVEPHVLTSYDRIQSIKRTLTQKLKTLNDRLLTPEQRTFKDQIHAARKQSQSKNNMNHEISRRIKNKMNGLEKR</sequence>
<evidence type="ECO:0000256" key="1">
    <source>
        <dbReference type="SAM" id="MobiDB-lite"/>
    </source>
</evidence>
<dbReference type="Proteomes" id="UP000192477">
    <property type="component" value="Unassembled WGS sequence"/>
</dbReference>
<protein>
    <submittedName>
        <fullName evidence="2">Uncharacterized protein</fullName>
    </submittedName>
</protein>
<gene>
    <name evidence="2" type="ORF">BH747_06630</name>
</gene>